<dbReference type="Pfam" id="PF13503">
    <property type="entry name" value="DUF4123"/>
    <property type="match status" value="1"/>
</dbReference>
<dbReference type="EMBL" id="MKZO01000020">
    <property type="protein sequence ID" value="OLS62623.1"/>
    <property type="molecule type" value="Genomic_DNA"/>
</dbReference>
<dbReference type="InterPro" id="IPR025391">
    <property type="entry name" value="DUF4123"/>
</dbReference>
<evidence type="ECO:0000313" key="2">
    <source>
        <dbReference type="EMBL" id="OLS62623.1"/>
    </source>
</evidence>
<evidence type="ECO:0000313" key="3">
    <source>
        <dbReference type="Proteomes" id="UP000186736"/>
    </source>
</evidence>
<feature type="domain" description="DUF4123" evidence="1">
    <location>
        <begin position="27"/>
        <end position="150"/>
    </location>
</feature>
<dbReference type="RefSeq" id="WP_075803314.1">
    <property type="nucleotide sequence ID" value="NZ_MKZO01000020.1"/>
</dbReference>
<organism evidence="2 3">
    <name type="scientific">Pseudomonas putida</name>
    <name type="common">Arthrobacter siderocapsulatus</name>
    <dbReference type="NCBI Taxonomy" id="303"/>
    <lineage>
        <taxon>Bacteria</taxon>
        <taxon>Pseudomonadati</taxon>
        <taxon>Pseudomonadota</taxon>
        <taxon>Gammaproteobacteria</taxon>
        <taxon>Pseudomonadales</taxon>
        <taxon>Pseudomonadaceae</taxon>
        <taxon>Pseudomonas</taxon>
    </lineage>
</organism>
<name>A0A1Q9R5E8_PSEPU</name>
<reference evidence="2 3" key="1">
    <citation type="submission" date="2016-10" db="EMBL/GenBank/DDBJ databases">
        <title>Genome Sequence of Pseudomonas putida GM4FR.</title>
        <authorList>
            <person name="Poehlein A."/>
            <person name="Wemheuer F."/>
            <person name="Hollensteiner J."/>
            <person name="Wemheuer B."/>
        </authorList>
    </citation>
    <scope>NUCLEOTIDE SEQUENCE [LARGE SCALE GENOMIC DNA]</scope>
    <source>
        <strain evidence="2 3">GM4FR</strain>
    </source>
</reference>
<dbReference type="OrthoDB" id="6981030at2"/>
<dbReference type="Proteomes" id="UP000186736">
    <property type="component" value="Unassembled WGS sequence"/>
</dbReference>
<sequence length="256" mass="28819">MSTTRTDPWLELLESAVARMPHNHLDLLIDQAGCNAPLLEGIRQSAASVPWCRLFEALPEAGIAHVGPLLVRIDLGQPLQRLWLEELIGVFGKESRLLALVSTWPFERLASYLGQCLEARSAGRVGLLRYYDPRLLPLLLGQVLDTEQQRQLLRPAVFWSWLDRDGRPRQHSGTAEHTEGFHQFHMIELSDAQLDLLHCASDAHDALSELSDALPREWSAERRFQACYAAMREASDAGLMADTQRQAFVLDRIHAG</sequence>
<proteinExistence type="predicted"/>
<comment type="caution">
    <text evidence="2">The sequence shown here is derived from an EMBL/GenBank/DDBJ whole genome shotgun (WGS) entry which is preliminary data.</text>
</comment>
<accession>A0A1Q9R5E8</accession>
<gene>
    <name evidence="2" type="ORF">PSEMO_23850</name>
</gene>
<evidence type="ECO:0000259" key="1">
    <source>
        <dbReference type="Pfam" id="PF13503"/>
    </source>
</evidence>
<dbReference type="AlphaFoldDB" id="A0A1Q9R5E8"/>
<protein>
    <recommendedName>
        <fullName evidence="1">DUF4123 domain-containing protein</fullName>
    </recommendedName>
</protein>